<feature type="transmembrane region" description="Helical" evidence="7">
    <location>
        <begin position="206"/>
        <end position="225"/>
    </location>
</feature>
<dbReference type="EMBL" id="CP065053">
    <property type="protein sequence ID" value="QPI50641.1"/>
    <property type="molecule type" value="Genomic_DNA"/>
</dbReference>
<evidence type="ECO:0000256" key="1">
    <source>
        <dbReference type="ARBA" id="ARBA00004651"/>
    </source>
</evidence>
<feature type="domain" description="ABC transmembrane type-1" evidence="8">
    <location>
        <begin position="75"/>
        <end position="255"/>
    </location>
</feature>
<dbReference type="RefSeq" id="WP_206090300.1">
    <property type="nucleotide sequence ID" value="NZ_CP065053.1"/>
</dbReference>
<gene>
    <name evidence="9" type="ORF">IV454_03290</name>
</gene>
<keyword evidence="10" id="KW-1185">Reference proteome</keyword>
<organism evidence="9 10">
    <name type="scientific">Massilia antarctica</name>
    <dbReference type="NCBI Taxonomy" id="2765360"/>
    <lineage>
        <taxon>Bacteria</taxon>
        <taxon>Pseudomonadati</taxon>
        <taxon>Pseudomonadota</taxon>
        <taxon>Betaproteobacteria</taxon>
        <taxon>Burkholderiales</taxon>
        <taxon>Oxalobacteraceae</taxon>
        <taxon>Telluria group</taxon>
        <taxon>Massilia</taxon>
    </lineage>
</organism>
<proteinExistence type="inferred from homology"/>
<feature type="transmembrane region" description="Helical" evidence="7">
    <location>
        <begin position="82"/>
        <end position="104"/>
    </location>
</feature>
<dbReference type="InterPro" id="IPR035906">
    <property type="entry name" value="MetI-like_sf"/>
</dbReference>
<dbReference type="PROSITE" id="PS50928">
    <property type="entry name" value="ABC_TM1"/>
    <property type="match status" value="1"/>
</dbReference>
<dbReference type="PANTHER" id="PTHR30151:SF38">
    <property type="entry name" value="ALIPHATIC SULFONATES TRANSPORT PERMEASE PROTEIN SSUC-RELATED"/>
    <property type="match status" value="1"/>
</dbReference>
<evidence type="ECO:0000259" key="8">
    <source>
        <dbReference type="PROSITE" id="PS50928"/>
    </source>
</evidence>
<dbReference type="Gene3D" id="1.10.3720.10">
    <property type="entry name" value="MetI-like"/>
    <property type="match status" value="1"/>
</dbReference>
<evidence type="ECO:0000256" key="4">
    <source>
        <dbReference type="ARBA" id="ARBA00022692"/>
    </source>
</evidence>
<evidence type="ECO:0000313" key="9">
    <source>
        <dbReference type="EMBL" id="QPI50641.1"/>
    </source>
</evidence>
<keyword evidence="2 7" id="KW-0813">Transport</keyword>
<dbReference type="Proteomes" id="UP000662888">
    <property type="component" value="Chromosome"/>
</dbReference>
<evidence type="ECO:0000256" key="6">
    <source>
        <dbReference type="ARBA" id="ARBA00023136"/>
    </source>
</evidence>
<dbReference type="InterPro" id="IPR000515">
    <property type="entry name" value="MetI-like"/>
</dbReference>
<comment type="subcellular location">
    <subcellularLocation>
        <location evidence="1 7">Cell membrane</location>
        <topology evidence="1 7">Multi-pass membrane protein</topology>
    </subcellularLocation>
</comment>
<reference evidence="9 10" key="1">
    <citation type="submission" date="2020-11" db="EMBL/GenBank/DDBJ databases">
        <authorList>
            <person name="Sun Q."/>
        </authorList>
    </citation>
    <scope>NUCLEOTIDE SEQUENCE [LARGE SCALE GENOMIC DNA]</scope>
    <source>
        <strain evidence="9 10">P8398</strain>
    </source>
</reference>
<accession>A0AA49A8Y2</accession>
<dbReference type="SUPFAM" id="SSF161098">
    <property type="entry name" value="MetI-like"/>
    <property type="match status" value="1"/>
</dbReference>
<feature type="transmembrane region" description="Helical" evidence="7">
    <location>
        <begin position="116"/>
        <end position="135"/>
    </location>
</feature>
<feature type="transmembrane region" description="Helical" evidence="7">
    <location>
        <begin position="141"/>
        <end position="160"/>
    </location>
</feature>
<sequence length="271" mass="29409">MNSRQLREVGIGLVAPAVVIALWQLAAAQGLVNPQVLPSPLAVLRKWVEYLLPLQPHADGSWLAWALSGELVVDSLTSMYRVLLGFGIGAALALPLGLAMGASARVYAWLNPLVQLLRPIPPIAYIPLAILWFGLGNPPAVFLIALGAFFPVLINTIAGVRQVDAIYLRAARNLGASRRTMFVRVILPAAVPYILSGVRIGIGTAFIVVIVSEMIAVNNGLGFRILEAREYFWSDKIMAGMITIGMLGLAIDVGMNRLNNYLLRWHRGLEN</sequence>
<dbReference type="Pfam" id="PF00528">
    <property type="entry name" value="BPD_transp_1"/>
    <property type="match status" value="1"/>
</dbReference>
<evidence type="ECO:0000256" key="5">
    <source>
        <dbReference type="ARBA" id="ARBA00022989"/>
    </source>
</evidence>
<evidence type="ECO:0000256" key="2">
    <source>
        <dbReference type="ARBA" id="ARBA00022448"/>
    </source>
</evidence>
<dbReference type="PANTHER" id="PTHR30151">
    <property type="entry name" value="ALKANE SULFONATE ABC TRANSPORTER-RELATED, MEMBRANE SUBUNIT"/>
    <property type="match status" value="1"/>
</dbReference>
<protein>
    <submittedName>
        <fullName evidence="9">ABC transporter permease</fullName>
    </submittedName>
</protein>
<dbReference type="CDD" id="cd06261">
    <property type="entry name" value="TM_PBP2"/>
    <property type="match status" value="1"/>
</dbReference>
<evidence type="ECO:0000256" key="3">
    <source>
        <dbReference type="ARBA" id="ARBA00022475"/>
    </source>
</evidence>
<keyword evidence="6 7" id="KW-0472">Membrane</keyword>
<comment type="similarity">
    <text evidence="7">Belongs to the binding-protein-dependent transport system permease family.</text>
</comment>
<feature type="transmembrane region" description="Helical" evidence="7">
    <location>
        <begin position="237"/>
        <end position="255"/>
    </location>
</feature>
<keyword evidence="3" id="KW-1003">Cell membrane</keyword>
<name>A0AA49A8Y2_9BURK</name>
<keyword evidence="5 7" id="KW-1133">Transmembrane helix</keyword>
<evidence type="ECO:0000313" key="10">
    <source>
        <dbReference type="Proteomes" id="UP000662888"/>
    </source>
</evidence>
<keyword evidence="4 7" id="KW-0812">Transmembrane</keyword>
<evidence type="ECO:0000256" key="7">
    <source>
        <dbReference type="RuleBase" id="RU363032"/>
    </source>
</evidence>